<sequence>MHTTRPYLRSLTLFVASIATLAILSVAAVPISAAETEAELLAVLRSDAPGGEKAIVCKKLAIHGSNAAVPELAKLLSDPQLSSWSRIALEVIPGDDADEALRLATQTLDGRLLVGTINSIGVRQDAGAVEILGARLQDTDPEVASAAAVALGRIGNDAATQLLQQALQTASGDVRNAVAEGYLLCAERLHGDDKSGAATEIYDEIRKAELPMQRIVEATRGAILSRNEDGIALLMETFRSDDKKLFQLALGTAREFPGGEVDQALAEELTRATPQRAALIVQAMADRSETVVLDAVLQAAQTGDKQVRESAIDALKRVGDVSVLSPLLTIALDQDAELAQAAKDTLAELPGEGVDAKIVAMLPDATGDSYPLLIDLVGSRRIDAVPDLVRALDHSDSAVRGAALIALGETVRLEKVSLLIEQVVAPKRAEDAAIARQALKSASVRMPDREACAAELASAISRAPATTKTVLLEILSDVGGTTALQTLATSAKSSDPELQDTASRLLGKWNNLDAAPVLLDLSTTAPAEKYQVRALRGYIGLARKFSMPERDRAEMCKQALEVASRIDEQKLVLDVLKLHPSVAGLKLALDAKAIPAIKADATTAAEEIAQQLRKKGVDVSRLMSGS</sequence>
<evidence type="ECO:0000313" key="1">
    <source>
        <dbReference type="EMBL" id="QDV82243.1"/>
    </source>
</evidence>
<dbReference type="PANTHER" id="PTHR12697:SF5">
    <property type="entry name" value="DEOXYHYPUSINE HYDROXYLASE"/>
    <property type="match status" value="1"/>
</dbReference>
<dbReference type="PANTHER" id="PTHR12697">
    <property type="entry name" value="PBS LYASE HEAT-LIKE PROTEIN"/>
    <property type="match status" value="1"/>
</dbReference>
<protein>
    <submittedName>
        <fullName evidence="1">HEAT repeat protein</fullName>
    </submittedName>
</protein>
<evidence type="ECO:0000313" key="2">
    <source>
        <dbReference type="Proteomes" id="UP000318081"/>
    </source>
</evidence>
<proteinExistence type="predicted"/>
<dbReference type="SUPFAM" id="SSF48371">
    <property type="entry name" value="ARM repeat"/>
    <property type="match status" value="1"/>
</dbReference>
<dbReference type="SMART" id="SM00567">
    <property type="entry name" value="EZ_HEAT"/>
    <property type="match status" value="5"/>
</dbReference>
<dbReference type="InterPro" id="IPR004155">
    <property type="entry name" value="PBS_lyase_HEAT"/>
</dbReference>
<dbReference type="Pfam" id="PF13646">
    <property type="entry name" value="HEAT_2"/>
    <property type="match status" value="1"/>
</dbReference>
<dbReference type="Gene3D" id="1.25.10.10">
    <property type="entry name" value="Leucine-rich Repeat Variant"/>
    <property type="match status" value="3"/>
</dbReference>
<name>A0ABX5XJS6_9BACT</name>
<accession>A0ABX5XJS6</accession>
<dbReference type="RefSeq" id="WP_145207995.1">
    <property type="nucleotide sequence ID" value="NZ_CP036432.1"/>
</dbReference>
<dbReference type="InterPro" id="IPR011989">
    <property type="entry name" value="ARM-like"/>
</dbReference>
<reference evidence="1 2" key="1">
    <citation type="submission" date="2019-02" db="EMBL/GenBank/DDBJ databases">
        <title>Deep-cultivation of Planctomycetes and their phenomic and genomic characterization uncovers novel biology.</title>
        <authorList>
            <person name="Wiegand S."/>
            <person name="Jogler M."/>
            <person name="Boedeker C."/>
            <person name="Pinto D."/>
            <person name="Vollmers J."/>
            <person name="Rivas-Marin E."/>
            <person name="Kohn T."/>
            <person name="Peeters S.H."/>
            <person name="Heuer A."/>
            <person name="Rast P."/>
            <person name="Oberbeckmann S."/>
            <person name="Bunk B."/>
            <person name="Jeske O."/>
            <person name="Meyerdierks A."/>
            <person name="Storesund J.E."/>
            <person name="Kallscheuer N."/>
            <person name="Luecker S."/>
            <person name="Lage O.M."/>
            <person name="Pohl T."/>
            <person name="Merkel B.J."/>
            <person name="Hornburger P."/>
            <person name="Mueller R.-W."/>
            <person name="Bruemmer F."/>
            <person name="Labrenz M."/>
            <person name="Spormann A.M."/>
            <person name="Op den Camp H."/>
            <person name="Overmann J."/>
            <person name="Amann R."/>
            <person name="Jetten M.S.M."/>
            <person name="Mascher T."/>
            <person name="Medema M.H."/>
            <person name="Devos D.P."/>
            <person name="Kaster A.-K."/>
            <person name="Ovreas L."/>
            <person name="Rohde M."/>
            <person name="Galperin M.Y."/>
            <person name="Jogler C."/>
        </authorList>
    </citation>
    <scope>NUCLEOTIDE SEQUENCE [LARGE SCALE GENOMIC DNA]</scope>
    <source>
        <strain evidence="1 2">TBK1r</strain>
    </source>
</reference>
<keyword evidence="2" id="KW-1185">Reference proteome</keyword>
<dbReference type="EMBL" id="CP036432">
    <property type="protein sequence ID" value="QDV82243.1"/>
    <property type="molecule type" value="Genomic_DNA"/>
</dbReference>
<organism evidence="1 2">
    <name type="scientific">Stieleria magnilauensis</name>
    <dbReference type="NCBI Taxonomy" id="2527963"/>
    <lineage>
        <taxon>Bacteria</taxon>
        <taxon>Pseudomonadati</taxon>
        <taxon>Planctomycetota</taxon>
        <taxon>Planctomycetia</taxon>
        <taxon>Pirellulales</taxon>
        <taxon>Pirellulaceae</taxon>
        <taxon>Stieleria</taxon>
    </lineage>
</organism>
<gene>
    <name evidence="1" type="ORF">TBK1r_11700</name>
</gene>
<dbReference type="Proteomes" id="UP000318081">
    <property type="component" value="Chromosome"/>
</dbReference>
<dbReference type="InterPro" id="IPR016024">
    <property type="entry name" value="ARM-type_fold"/>
</dbReference>